<feature type="domain" description="Transposase IS200-like" evidence="1">
    <location>
        <begin position="25"/>
        <end position="186"/>
    </location>
</feature>
<dbReference type="SUPFAM" id="SSF143422">
    <property type="entry name" value="Transposase IS200-like"/>
    <property type="match status" value="1"/>
</dbReference>
<name>A0A450SWV2_9GAMM</name>
<sequence>MTTPNQYDPEQHHRCSIRLKGYDYSWPGAYFITVCVHDKRCLLGKVVDGKMISNRYGRVVAECWQGIPAHFVGVTLDQWVIMPNHMHGIIMLATRPTSAVGARHAVPSVNAAYPAHAAPSRPRKQFGQSIPGSIPTIIRSFKSAATKRINESGGAPGGKLWQRNYWEHIVRDEMELHHVREYIQHNPIRWESDRLCRSP</sequence>
<reference evidence="2" key="1">
    <citation type="submission" date="2019-02" db="EMBL/GenBank/DDBJ databases">
        <authorList>
            <person name="Gruber-Vodicka R. H."/>
            <person name="Seah K. B. B."/>
        </authorList>
    </citation>
    <scope>NUCLEOTIDE SEQUENCE</scope>
    <source>
        <strain evidence="2">BECK_DK47</strain>
    </source>
</reference>
<dbReference type="InterPro" id="IPR036515">
    <property type="entry name" value="Transposase_17_sf"/>
</dbReference>
<organism evidence="2">
    <name type="scientific">Candidatus Kentrum sp. DK</name>
    <dbReference type="NCBI Taxonomy" id="2126562"/>
    <lineage>
        <taxon>Bacteria</taxon>
        <taxon>Pseudomonadati</taxon>
        <taxon>Pseudomonadota</taxon>
        <taxon>Gammaproteobacteria</taxon>
        <taxon>Candidatus Kentrum</taxon>
    </lineage>
</organism>
<dbReference type="PANTHER" id="PTHR36966">
    <property type="entry name" value="REP-ASSOCIATED TYROSINE TRANSPOSASE"/>
    <property type="match status" value="1"/>
</dbReference>
<protein>
    <submittedName>
        <fullName evidence="2">REP element-mobilizing transposase RayT</fullName>
    </submittedName>
</protein>
<evidence type="ECO:0000313" key="2">
    <source>
        <dbReference type="EMBL" id="VFJ58485.1"/>
    </source>
</evidence>
<dbReference type="InterPro" id="IPR002686">
    <property type="entry name" value="Transposase_17"/>
</dbReference>
<dbReference type="AlphaFoldDB" id="A0A450SWV2"/>
<dbReference type="EMBL" id="CAADEX010000074">
    <property type="protein sequence ID" value="VFJ58485.1"/>
    <property type="molecule type" value="Genomic_DNA"/>
</dbReference>
<proteinExistence type="predicted"/>
<dbReference type="GO" id="GO:0043565">
    <property type="term" value="F:sequence-specific DNA binding"/>
    <property type="evidence" value="ECO:0007669"/>
    <property type="project" value="TreeGrafter"/>
</dbReference>
<dbReference type="GO" id="GO:0006313">
    <property type="term" value="P:DNA transposition"/>
    <property type="evidence" value="ECO:0007669"/>
    <property type="project" value="InterPro"/>
</dbReference>
<evidence type="ECO:0000259" key="1">
    <source>
        <dbReference type="SMART" id="SM01321"/>
    </source>
</evidence>
<accession>A0A450SWV2</accession>
<dbReference type="Gene3D" id="3.30.70.1290">
    <property type="entry name" value="Transposase IS200-like"/>
    <property type="match status" value="1"/>
</dbReference>
<gene>
    <name evidence="2" type="ORF">BECKDK2373B_GA0170837_107412</name>
</gene>
<dbReference type="InterPro" id="IPR052715">
    <property type="entry name" value="RAYT_transposase"/>
</dbReference>
<dbReference type="SMART" id="SM01321">
    <property type="entry name" value="Y1_Tnp"/>
    <property type="match status" value="1"/>
</dbReference>
<dbReference type="GO" id="GO:0004803">
    <property type="term" value="F:transposase activity"/>
    <property type="evidence" value="ECO:0007669"/>
    <property type="project" value="InterPro"/>
</dbReference>
<dbReference type="PANTHER" id="PTHR36966:SF1">
    <property type="entry name" value="REP-ASSOCIATED TYROSINE TRANSPOSASE"/>
    <property type="match status" value="1"/>
</dbReference>